<dbReference type="Pfam" id="PF02884">
    <property type="entry name" value="Lyase_8_C"/>
    <property type="match status" value="1"/>
</dbReference>
<proteinExistence type="inferred from homology"/>
<keyword evidence="2" id="KW-0732">Signal</keyword>
<evidence type="ECO:0000313" key="8">
    <source>
        <dbReference type="EMBL" id="SDN11771.1"/>
    </source>
</evidence>
<feature type="domain" description="Polysaccharide lyase 8 N-terminal alpha-helical" evidence="7">
    <location>
        <begin position="6"/>
        <end position="283"/>
    </location>
</feature>
<dbReference type="SUPFAM" id="SSF74650">
    <property type="entry name" value="Galactose mutarotase-like"/>
    <property type="match status" value="1"/>
</dbReference>
<dbReference type="InterPro" id="IPR011071">
    <property type="entry name" value="Lyase_8-like_C"/>
</dbReference>
<feature type="active site" evidence="4">
    <location>
        <position position="205"/>
    </location>
</feature>
<feature type="active site" evidence="4">
    <location>
        <position position="214"/>
    </location>
</feature>
<evidence type="ECO:0000256" key="3">
    <source>
        <dbReference type="ARBA" id="ARBA00023239"/>
    </source>
</evidence>
<evidence type="ECO:0000256" key="1">
    <source>
        <dbReference type="ARBA" id="ARBA00006699"/>
    </source>
</evidence>
<dbReference type="InterPro" id="IPR012970">
    <property type="entry name" value="Lyase_8_alpha_N"/>
</dbReference>
<dbReference type="SUPFAM" id="SSF48230">
    <property type="entry name" value="Chondroitin AC/alginate lyase"/>
    <property type="match status" value="1"/>
</dbReference>
<comment type="similarity">
    <text evidence="1">Belongs to the polysaccharide lyase 8 family.</text>
</comment>
<dbReference type="GO" id="GO:0030246">
    <property type="term" value="F:carbohydrate binding"/>
    <property type="evidence" value="ECO:0007669"/>
    <property type="project" value="InterPro"/>
</dbReference>
<dbReference type="InterPro" id="IPR038970">
    <property type="entry name" value="Lyase_8"/>
</dbReference>
<accession>A0A1G9YTF2</accession>
<dbReference type="RefSeq" id="WP_030427532.1">
    <property type="nucleotide sequence ID" value="NZ_JOEF01000002.1"/>
</dbReference>
<feature type="domain" description="Polysaccharide lyase family 8 central" evidence="5">
    <location>
        <begin position="327"/>
        <end position="502"/>
    </location>
</feature>
<dbReference type="SUPFAM" id="SSF49863">
    <property type="entry name" value="Hyaluronate lyase-like, C-terminal domain"/>
    <property type="match status" value="1"/>
</dbReference>
<dbReference type="Gene3D" id="1.50.10.100">
    <property type="entry name" value="Chondroitin AC/alginate lyase"/>
    <property type="match status" value="1"/>
</dbReference>
<dbReference type="AlphaFoldDB" id="A0A1G9YTF2"/>
<dbReference type="InterPro" id="IPR011013">
    <property type="entry name" value="Gal_mutarotase_sf_dom"/>
</dbReference>
<name>A0A1G9YTF2_ALLAB</name>
<dbReference type="PANTHER" id="PTHR38481:SF1">
    <property type="entry name" value="HYALURONATE LYASE"/>
    <property type="match status" value="1"/>
</dbReference>
<dbReference type="EMBL" id="LT629701">
    <property type="protein sequence ID" value="SDN11771.1"/>
    <property type="molecule type" value="Genomic_DNA"/>
</dbReference>
<evidence type="ECO:0000256" key="4">
    <source>
        <dbReference type="PIRSR" id="PIRSR638970-1"/>
    </source>
</evidence>
<evidence type="ECO:0000313" key="9">
    <source>
        <dbReference type="Proteomes" id="UP000183376"/>
    </source>
</evidence>
<evidence type="ECO:0000256" key="2">
    <source>
        <dbReference type="ARBA" id="ARBA00022729"/>
    </source>
</evidence>
<feature type="domain" description="Polysaccharide lyase family 8 C-terminal" evidence="6">
    <location>
        <begin position="573"/>
        <end position="628"/>
    </location>
</feature>
<dbReference type="PANTHER" id="PTHR38481">
    <property type="entry name" value="HYALURONATE LYASE"/>
    <property type="match status" value="1"/>
</dbReference>
<evidence type="ECO:0000259" key="7">
    <source>
        <dbReference type="Pfam" id="PF08124"/>
    </source>
</evidence>
<protein>
    <submittedName>
        <fullName evidence="8">Hyaluronate lyase</fullName>
    </submittedName>
</protein>
<keyword evidence="9" id="KW-1185">Reference proteome</keyword>
<dbReference type="CDD" id="cd01083">
    <property type="entry name" value="GAG_Lyase"/>
    <property type="match status" value="1"/>
</dbReference>
<dbReference type="STRING" id="211114.SAMN04489726_5005"/>
<gene>
    <name evidence="8" type="ORF">SAMN04489726_5005</name>
</gene>
<evidence type="ECO:0000259" key="5">
    <source>
        <dbReference type="Pfam" id="PF02278"/>
    </source>
</evidence>
<reference evidence="8 9" key="1">
    <citation type="submission" date="2016-10" db="EMBL/GenBank/DDBJ databases">
        <authorList>
            <person name="de Groot N.N."/>
        </authorList>
    </citation>
    <scope>NUCLEOTIDE SEQUENCE [LARGE SCALE GENOMIC DNA]</scope>
    <source>
        <strain evidence="8 9">DSM 44149</strain>
    </source>
</reference>
<dbReference type="InterPro" id="IPR004103">
    <property type="entry name" value="Lyase_8_C"/>
</dbReference>
<dbReference type="Proteomes" id="UP000183376">
    <property type="component" value="Chromosome I"/>
</dbReference>
<feature type="active site" evidence="4">
    <location>
        <position position="261"/>
    </location>
</feature>
<evidence type="ECO:0000259" key="6">
    <source>
        <dbReference type="Pfam" id="PF02884"/>
    </source>
</evidence>
<dbReference type="GO" id="GO:0005975">
    <property type="term" value="P:carbohydrate metabolic process"/>
    <property type="evidence" value="ECO:0007669"/>
    <property type="project" value="InterPro"/>
</dbReference>
<dbReference type="Pfam" id="PF08124">
    <property type="entry name" value="Lyase_8_N"/>
    <property type="match status" value="1"/>
</dbReference>
<organism evidence="8 9">
    <name type="scientific">Allokutzneria albata</name>
    <name type="common">Kibdelosporangium albatum</name>
    <dbReference type="NCBI Taxonomy" id="211114"/>
    <lineage>
        <taxon>Bacteria</taxon>
        <taxon>Bacillati</taxon>
        <taxon>Actinomycetota</taxon>
        <taxon>Actinomycetes</taxon>
        <taxon>Pseudonocardiales</taxon>
        <taxon>Pseudonocardiaceae</taxon>
        <taxon>Allokutzneria</taxon>
    </lineage>
</organism>
<dbReference type="eggNOG" id="COG5492">
    <property type="taxonomic scope" value="Bacteria"/>
</dbReference>
<dbReference type="GO" id="GO:0016837">
    <property type="term" value="F:carbon-oxygen lyase activity, acting on polysaccharides"/>
    <property type="evidence" value="ECO:0007669"/>
    <property type="project" value="UniProtKB-ARBA"/>
</dbReference>
<keyword evidence="3 8" id="KW-0456">Lyase</keyword>
<dbReference type="InterPro" id="IPR014718">
    <property type="entry name" value="GH-type_carb-bd"/>
</dbReference>
<dbReference type="InterPro" id="IPR008929">
    <property type="entry name" value="Chondroitin_lyas"/>
</dbReference>
<dbReference type="Pfam" id="PF02278">
    <property type="entry name" value="Lyase_8"/>
    <property type="match status" value="1"/>
</dbReference>
<dbReference type="Gene3D" id="2.60.220.10">
    <property type="entry name" value="Polysaccharide lyase family 8-like, C-terminal"/>
    <property type="match status" value="1"/>
</dbReference>
<sequence>MSTGRWLDLLTGGKDADPGDPLIAAAIERAESRARTLLSTMDRSPGRTSLWPDLAGPGAEHTTAALSRLRAMALSASTKDVVAEALEWTARHRYREDMDEVGNWWEWEIGIPNLLLDTLALTRARIPALLRAVRRFVPDPTRRTANPAEEETGANRADKAYIHLRRGLLSDDTKLIAEARRALDKVYEYVITGDGFYRDGSFVQHQRHAYTGTYGVVLLGSVARTLAVLGDPVPETVRRWVFDSFEPITFRGQVMSFVRGRSITRSTDDHAWGRQLVSALTLLRTKEIGPLIGSLVQSGTYERTASAGEIVLLRKAVAPPSEPKTSHHTFADMDRVVHHRGDWVFAVSARSNRINGYESGNGENLRGWYTGEGMTYLYNDDVQHYSGDFWSTVDMYRLPGTTTATATTHPRTPADNLWFGGFQGPDAWVGGVTADRDTGSFGMRFTAGPDQLDNGRPGAPNSLRGTKSWFMFGDEIVALGAGVSSEDGDIITTVENRRTPAAFTTGPGWAHLAGVGGYLFPAGGDIRTETGEYAVLLFDHGRNPRSSTYQYVLLPGCTATETAEHARNPRSVVLRNTARIQAVRHGDVLAVNFYESGAVEDLTAENPAAVVFSRRALAVSDPTRSQEPLVLNVARPDLRVSAADPGVLVTKLPRGLRITIDAAAGKTYRVRFG</sequence>
<dbReference type="Gene3D" id="2.70.98.10">
    <property type="match status" value="1"/>
</dbReference>
<dbReference type="InterPro" id="IPR003159">
    <property type="entry name" value="Lyase_8_central_dom"/>
</dbReference>
<dbReference type="GO" id="GO:0005576">
    <property type="term" value="C:extracellular region"/>
    <property type="evidence" value="ECO:0007669"/>
    <property type="project" value="InterPro"/>
</dbReference>